<dbReference type="InterPro" id="IPR027417">
    <property type="entry name" value="P-loop_NTPase"/>
</dbReference>
<evidence type="ECO:0000313" key="4">
    <source>
        <dbReference type="Proteomes" id="UP000236291"/>
    </source>
</evidence>
<dbReference type="AlphaFoldDB" id="A0A2K3JP35"/>
<protein>
    <submittedName>
        <fullName evidence="3">Putative disease resistance protein</fullName>
    </submittedName>
</protein>
<comment type="caution">
    <text evidence="3">The sequence shown here is derived from an EMBL/GenBank/DDBJ whole genome shotgun (WGS) entry which is preliminary data.</text>
</comment>
<dbReference type="PANTHER" id="PTHR33463">
    <property type="entry name" value="NB-ARC DOMAIN-CONTAINING PROTEIN-RELATED"/>
    <property type="match status" value="1"/>
</dbReference>
<keyword evidence="1" id="KW-0611">Plant defense</keyword>
<dbReference type="SUPFAM" id="SSF52540">
    <property type="entry name" value="P-loop containing nucleoside triphosphate hydrolases"/>
    <property type="match status" value="1"/>
</dbReference>
<evidence type="ECO:0000256" key="1">
    <source>
        <dbReference type="ARBA" id="ARBA00022821"/>
    </source>
</evidence>
<name>A0A2K3JP35_TRIPR</name>
<dbReference type="PANTHER" id="PTHR33463:SF198">
    <property type="entry name" value="RPP4C3"/>
    <property type="match status" value="1"/>
</dbReference>
<feature type="non-terminal residue" evidence="3">
    <location>
        <position position="276"/>
    </location>
</feature>
<dbReference type="InterPro" id="IPR002182">
    <property type="entry name" value="NB-ARC"/>
</dbReference>
<sequence length="276" mass="30942">MNILVSVAEKVAEKVADYTIVPIGRQAGYLIFYKGNFKILAAHVVALEAEQERINHSIEEERGNGKEIERDVVIWLEKVNEVIGRANQLHKDPRRSNARCTAWRFPNLILRHQLSRKATKISIDAIQVQGKGKFGRVGYLPIQDAVASSSSSTRGGENYETRESLKDDILKALADLNSCNIGVYGLGGVGKTTLVEEVAQISKQRKLFDKVVITHVSKNPDFKTIQGEIADLLGLQFKEETIFGRANRLRQRIKMEKSILLILDNICTKFDLKKVG</sequence>
<gene>
    <name evidence="3" type="ORF">L195_g049408</name>
</gene>
<dbReference type="PRINTS" id="PR00364">
    <property type="entry name" value="DISEASERSIST"/>
</dbReference>
<organism evidence="3 4">
    <name type="scientific">Trifolium pratense</name>
    <name type="common">Red clover</name>
    <dbReference type="NCBI Taxonomy" id="57577"/>
    <lineage>
        <taxon>Eukaryota</taxon>
        <taxon>Viridiplantae</taxon>
        <taxon>Streptophyta</taxon>
        <taxon>Embryophyta</taxon>
        <taxon>Tracheophyta</taxon>
        <taxon>Spermatophyta</taxon>
        <taxon>Magnoliopsida</taxon>
        <taxon>eudicotyledons</taxon>
        <taxon>Gunneridae</taxon>
        <taxon>Pentapetalae</taxon>
        <taxon>rosids</taxon>
        <taxon>fabids</taxon>
        <taxon>Fabales</taxon>
        <taxon>Fabaceae</taxon>
        <taxon>Papilionoideae</taxon>
        <taxon>50 kb inversion clade</taxon>
        <taxon>NPAAA clade</taxon>
        <taxon>Hologalegina</taxon>
        <taxon>IRL clade</taxon>
        <taxon>Trifolieae</taxon>
        <taxon>Trifolium</taxon>
    </lineage>
</organism>
<accession>A0A2K3JP35</accession>
<feature type="domain" description="NB-ARC" evidence="2">
    <location>
        <begin position="163"/>
        <end position="275"/>
    </location>
</feature>
<dbReference type="Pfam" id="PF00931">
    <property type="entry name" value="NB-ARC"/>
    <property type="match status" value="1"/>
</dbReference>
<dbReference type="Proteomes" id="UP000236291">
    <property type="component" value="Unassembled WGS sequence"/>
</dbReference>
<reference evidence="3 4" key="1">
    <citation type="journal article" date="2014" name="Am. J. Bot.">
        <title>Genome assembly and annotation for red clover (Trifolium pratense; Fabaceae).</title>
        <authorList>
            <person name="Istvanek J."/>
            <person name="Jaros M."/>
            <person name="Krenek A."/>
            <person name="Repkova J."/>
        </authorList>
    </citation>
    <scope>NUCLEOTIDE SEQUENCE [LARGE SCALE GENOMIC DNA]</scope>
    <source>
        <strain evidence="4">cv. Tatra</strain>
        <tissue evidence="3">Young leaves</tissue>
    </source>
</reference>
<dbReference type="GO" id="GO:0043531">
    <property type="term" value="F:ADP binding"/>
    <property type="evidence" value="ECO:0007669"/>
    <property type="project" value="InterPro"/>
</dbReference>
<dbReference type="STRING" id="57577.A0A2K3JP35"/>
<reference evidence="3 4" key="2">
    <citation type="journal article" date="2017" name="Front. Plant Sci.">
        <title>Gene Classification and Mining of Molecular Markers Useful in Red Clover (Trifolium pratense) Breeding.</title>
        <authorList>
            <person name="Istvanek J."/>
            <person name="Dluhosova J."/>
            <person name="Dluhos P."/>
            <person name="Patkova L."/>
            <person name="Nedelnik J."/>
            <person name="Repkova J."/>
        </authorList>
    </citation>
    <scope>NUCLEOTIDE SEQUENCE [LARGE SCALE GENOMIC DNA]</scope>
    <source>
        <strain evidence="4">cv. Tatra</strain>
        <tissue evidence="3">Young leaves</tissue>
    </source>
</reference>
<evidence type="ECO:0000259" key="2">
    <source>
        <dbReference type="Pfam" id="PF00931"/>
    </source>
</evidence>
<dbReference type="Gene3D" id="3.40.50.300">
    <property type="entry name" value="P-loop containing nucleotide triphosphate hydrolases"/>
    <property type="match status" value="1"/>
</dbReference>
<dbReference type="ExpressionAtlas" id="A0A2K3JP35">
    <property type="expression patterns" value="baseline"/>
</dbReference>
<proteinExistence type="predicted"/>
<dbReference type="InterPro" id="IPR050905">
    <property type="entry name" value="Plant_NBS-LRR"/>
</dbReference>
<evidence type="ECO:0000313" key="3">
    <source>
        <dbReference type="EMBL" id="PNX55778.1"/>
    </source>
</evidence>
<dbReference type="EMBL" id="ASHM01072769">
    <property type="protein sequence ID" value="PNX55778.1"/>
    <property type="molecule type" value="Genomic_DNA"/>
</dbReference>